<dbReference type="GO" id="GO:0046872">
    <property type="term" value="F:metal ion binding"/>
    <property type="evidence" value="ECO:0007669"/>
    <property type="project" value="UniProtKB-KW"/>
</dbReference>
<dbReference type="InterPro" id="IPR023174">
    <property type="entry name" value="PDEase_CS"/>
</dbReference>
<keyword evidence="2 6" id="KW-0479">Metal-binding</keyword>
<feature type="domain" description="PDEase" evidence="9">
    <location>
        <begin position="62"/>
        <end position="417"/>
    </location>
</feature>
<name>A0A158R402_9BILA</name>
<dbReference type="PRINTS" id="PR00387">
    <property type="entry name" value="PDIESTERASE1"/>
</dbReference>
<evidence type="ECO:0000256" key="4">
    <source>
        <dbReference type="PIRSR" id="PIRSR623088-1"/>
    </source>
</evidence>
<sequence>MSHLIDYFAGPRKRLIISRTSKPRVSNSTFSTVTSATGLPTIGAEPSRPRSSRSSNESSEESIHTVDGIIYDIKELDNDSTLERISEWAFPIFDFGEQNKTTALSKIAYAIFKQYDLFRIFKIPLVKFFNFFHALERGYWDVPYHNRFHAADVMHGCYYLTYHPVKPKFGCMDNTSSLSADAFSMPIADSMSTLELMALYTAAAMHDYDHPGRTNAFLVASEDRKAILYNDRSVLENHHAAESWKLLCKPENFFIEGFDAAEAKRFRFLVLEYILATDLKQHFDIIIEFREKSLEMDLSNESDRVIISQMLIKFADINSPAKPYDLHVQWTKRLCEEFYSQGDEEKRLGLAVSPYMDRNEPAVAKLQDSFISHMVTPLAHALNEAGLLPSFPGLPKAEVMMNLEFNHTKWLKELEKERSAVDEDDEG</sequence>
<feature type="binding site" evidence="5">
    <location>
        <begin position="145"/>
        <end position="149"/>
    </location>
    <ligand>
        <name>AMP</name>
        <dbReference type="ChEBI" id="CHEBI:456215"/>
    </ligand>
</feature>
<keyword evidence="10" id="KW-1185">Reference proteome</keyword>
<feature type="compositionally biased region" description="Polar residues" evidence="8">
    <location>
        <begin position="25"/>
        <end position="38"/>
    </location>
</feature>
<feature type="binding site" evidence="5">
    <location>
        <position position="207"/>
    </location>
    <ligand>
        <name>AMP</name>
        <dbReference type="ChEBI" id="CHEBI:456215"/>
    </ligand>
</feature>
<evidence type="ECO:0000256" key="3">
    <source>
        <dbReference type="ARBA" id="ARBA00022801"/>
    </source>
</evidence>
<evidence type="ECO:0000313" key="10">
    <source>
        <dbReference type="Proteomes" id="UP000046393"/>
    </source>
</evidence>
<evidence type="ECO:0000256" key="5">
    <source>
        <dbReference type="PIRSR" id="PIRSR623088-2"/>
    </source>
</evidence>
<organism evidence="10 11">
    <name type="scientific">Syphacia muris</name>
    <dbReference type="NCBI Taxonomy" id="451379"/>
    <lineage>
        <taxon>Eukaryota</taxon>
        <taxon>Metazoa</taxon>
        <taxon>Ecdysozoa</taxon>
        <taxon>Nematoda</taxon>
        <taxon>Chromadorea</taxon>
        <taxon>Rhabditida</taxon>
        <taxon>Spirurina</taxon>
        <taxon>Oxyuridomorpha</taxon>
        <taxon>Oxyuroidea</taxon>
        <taxon>Oxyuridae</taxon>
        <taxon>Syphacia</taxon>
    </lineage>
</organism>
<feature type="region of interest" description="Disordered" evidence="8">
    <location>
        <begin position="25"/>
        <end position="63"/>
    </location>
</feature>
<dbReference type="PANTHER" id="PTHR11347">
    <property type="entry name" value="CYCLIC NUCLEOTIDE PHOSPHODIESTERASE"/>
    <property type="match status" value="1"/>
</dbReference>
<dbReference type="EC" id="3.1.4.-" evidence="7"/>
<dbReference type="GO" id="GO:0004114">
    <property type="term" value="F:3',5'-cyclic-nucleotide phosphodiesterase activity"/>
    <property type="evidence" value="ECO:0007669"/>
    <property type="project" value="InterPro"/>
</dbReference>
<dbReference type="Gene3D" id="1.10.1300.10">
    <property type="entry name" value="3'5'-cyclic nucleotide phosphodiesterase, catalytic domain"/>
    <property type="match status" value="1"/>
</dbReference>
<accession>A0A158R402</accession>
<dbReference type="InterPro" id="IPR036971">
    <property type="entry name" value="PDEase_catalytic_dom_sf"/>
</dbReference>
<dbReference type="WBParaSite" id="SMUV_0000102801-mRNA-1">
    <property type="protein sequence ID" value="SMUV_0000102801-mRNA-1"/>
    <property type="gene ID" value="SMUV_0000102801"/>
</dbReference>
<dbReference type="InterPro" id="IPR023088">
    <property type="entry name" value="PDEase"/>
</dbReference>
<proteinExistence type="inferred from homology"/>
<evidence type="ECO:0000256" key="2">
    <source>
        <dbReference type="ARBA" id="ARBA00022723"/>
    </source>
</evidence>
<dbReference type="PROSITE" id="PS51845">
    <property type="entry name" value="PDEASE_I_2"/>
    <property type="match status" value="1"/>
</dbReference>
<comment type="cofactor">
    <cofactor evidence="7">
        <name>a divalent metal cation</name>
        <dbReference type="ChEBI" id="CHEBI:60240"/>
    </cofactor>
    <text evidence="7">Binds 2 divalent metal cations per subunit. Site 1 may preferentially bind zinc ions, while site 2 has a preference for magnesium and/or manganese ions.</text>
</comment>
<keyword evidence="3 7" id="KW-0378">Hydrolase</keyword>
<feature type="binding site" evidence="6">
    <location>
        <position position="207"/>
    </location>
    <ligand>
        <name>Zn(2+)</name>
        <dbReference type="ChEBI" id="CHEBI:29105"/>
        <label>2</label>
    </ligand>
</feature>
<protein>
    <recommendedName>
        <fullName evidence="7">Phosphodiesterase</fullName>
        <ecNumber evidence="7">3.1.4.-</ecNumber>
    </recommendedName>
</protein>
<comment type="similarity">
    <text evidence="1 7">Belongs to the cyclic nucleotide phosphodiesterase family.</text>
</comment>
<dbReference type="CDD" id="cd00077">
    <property type="entry name" value="HDc"/>
    <property type="match status" value="1"/>
</dbReference>
<evidence type="ECO:0000256" key="6">
    <source>
        <dbReference type="PIRSR" id="PIRSR623088-3"/>
    </source>
</evidence>
<evidence type="ECO:0000313" key="11">
    <source>
        <dbReference type="WBParaSite" id="SMUV_0000102801-mRNA-1"/>
    </source>
</evidence>
<dbReference type="InterPro" id="IPR002073">
    <property type="entry name" value="PDEase_catalytic_dom"/>
</dbReference>
<evidence type="ECO:0000256" key="8">
    <source>
        <dbReference type="SAM" id="MobiDB-lite"/>
    </source>
</evidence>
<dbReference type="PROSITE" id="PS00126">
    <property type="entry name" value="PDEASE_I_1"/>
    <property type="match status" value="1"/>
</dbReference>
<feature type="binding site" evidence="5">
    <location>
        <position position="316"/>
    </location>
    <ligand>
        <name>AMP</name>
        <dbReference type="ChEBI" id="CHEBI:456215"/>
    </ligand>
</feature>
<evidence type="ECO:0000256" key="1">
    <source>
        <dbReference type="ARBA" id="ARBA00007648"/>
    </source>
</evidence>
<feature type="binding site" evidence="6">
    <location>
        <position position="207"/>
    </location>
    <ligand>
        <name>Zn(2+)</name>
        <dbReference type="ChEBI" id="CHEBI:29105"/>
        <label>1</label>
    </ligand>
</feature>
<feature type="active site" description="Proton donor" evidence="4">
    <location>
        <position position="145"/>
    </location>
</feature>
<dbReference type="InterPro" id="IPR003607">
    <property type="entry name" value="HD/PDEase_dom"/>
</dbReference>
<feature type="binding site" evidence="6">
    <location>
        <position position="149"/>
    </location>
    <ligand>
        <name>Zn(2+)</name>
        <dbReference type="ChEBI" id="CHEBI:29105"/>
        <label>1</label>
    </ligand>
</feature>
<evidence type="ECO:0000256" key="7">
    <source>
        <dbReference type="RuleBase" id="RU363067"/>
    </source>
</evidence>
<dbReference type="GO" id="GO:0007165">
    <property type="term" value="P:signal transduction"/>
    <property type="evidence" value="ECO:0007669"/>
    <property type="project" value="InterPro"/>
</dbReference>
<dbReference type="STRING" id="451379.A0A158R402"/>
<evidence type="ECO:0000259" key="9">
    <source>
        <dbReference type="PROSITE" id="PS51845"/>
    </source>
</evidence>
<reference evidence="11" key="1">
    <citation type="submission" date="2016-04" db="UniProtKB">
        <authorList>
            <consortium name="WormBaseParasite"/>
        </authorList>
    </citation>
    <scope>IDENTIFICATION</scope>
</reference>
<dbReference type="SUPFAM" id="SSF109604">
    <property type="entry name" value="HD-domain/PDEase-like"/>
    <property type="match status" value="1"/>
</dbReference>
<dbReference type="AlphaFoldDB" id="A0A158R402"/>
<dbReference type="Proteomes" id="UP000046393">
    <property type="component" value="Unplaced"/>
</dbReference>
<feature type="binding site" evidence="5">
    <location>
        <position position="367"/>
    </location>
    <ligand>
        <name>AMP</name>
        <dbReference type="ChEBI" id="CHEBI:456215"/>
    </ligand>
</feature>
<feature type="binding site" evidence="6">
    <location>
        <position position="316"/>
    </location>
    <ligand>
        <name>Zn(2+)</name>
        <dbReference type="ChEBI" id="CHEBI:29105"/>
        <label>1</label>
    </ligand>
</feature>
<dbReference type="Pfam" id="PF00233">
    <property type="entry name" value="PDEase_I"/>
    <property type="match status" value="1"/>
</dbReference>
<feature type="binding site" evidence="6">
    <location>
        <position position="206"/>
    </location>
    <ligand>
        <name>Zn(2+)</name>
        <dbReference type="ChEBI" id="CHEBI:29105"/>
        <label>1</label>
    </ligand>
</feature>